<keyword evidence="3" id="KW-1185">Reference proteome</keyword>
<accession>A0ABR5QCP1</accession>
<comment type="caution">
    <text evidence="2">The sequence shown here is derived from an EMBL/GenBank/DDBJ whole genome shotgun (WGS) entry which is preliminary data.</text>
</comment>
<evidence type="ECO:0000313" key="3">
    <source>
        <dbReference type="Proteomes" id="UP000051511"/>
    </source>
</evidence>
<dbReference type="Proteomes" id="UP000051511">
    <property type="component" value="Unassembled WGS sequence"/>
</dbReference>
<protein>
    <submittedName>
        <fullName evidence="2">Uncharacterized protein</fullName>
    </submittedName>
</protein>
<keyword evidence="1" id="KW-1133">Transmembrane helix</keyword>
<keyword evidence="1" id="KW-0472">Membrane</keyword>
<evidence type="ECO:0000256" key="1">
    <source>
        <dbReference type="SAM" id="Phobius"/>
    </source>
</evidence>
<feature type="transmembrane region" description="Helical" evidence="1">
    <location>
        <begin position="6"/>
        <end position="34"/>
    </location>
</feature>
<dbReference type="EMBL" id="JQCK01000007">
    <property type="protein sequence ID" value="KRO21079.1"/>
    <property type="molecule type" value="Genomic_DNA"/>
</dbReference>
<evidence type="ECO:0000313" key="2">
    <source>
        <dbReference type="EMBL" id="KRO21079.1"/>
    </source>
</evidence>
<proteinExistence type="predicted"/>
<name>A0ABR5QCP1_9LACO</name>
<sequence length="51" mass="5748">MLISVFIMLVLTLVFKWSVWEFAFSVGAVIIAFLAGSMKPNKKNVLAFLKK</sequence>
<gene>
    <name evidence="2" type="ORF">IV63_GL002025</name>
</gene>
<reference evidence="2 3" key="1">
    <citation type="journal article" date="2015" name="Genome Announc.">
        <title>Expanding the biotechnology potential of lactobacilli through comparative genomics of 213 strains and associated genera.</title>
        <authorList>
            <person name="Sun Z."/>
            <person name="Harris H.M."/>
            <person name="McCann A."/>
            <person name="Guo C."/>
            <person name="Argimon S."/>
            <person name="Zhang W."/>
            <person name="Yang X."/>
            <person name="Jeffery I.B."/>
            <person name="Cooney J.C."/>
            <person name="Kagawa T.F."/>
            <person name="Liu W."/>
            <person name="Song Y."/>
            <person name="Salvetti E."/>
            <person name="Wrobel A."/>
            <person name="Rasinkangas P."/>
            <person name="Parkhill J."/>
            <person name="Rea M.C."/>
            <person name="O'Sullivan O."/>
            <person name="Ritari J."/>
            <person name="Douillard F.P."/>
            <person name="Paul Ross R."/>
            <person name="Yang R."/>
            <person name="Briner A.E."/>
            <person name="Felis G.E."/>
            <person name="de Vos W.M."/>
            <person name="Barrangou R."/>
            <person name="Klaenhammer T.R."/>
            <person name="Caufield P.W."/>
            <person name="Cui Y."/>
            <person name="Zhang H."/>
            <person name="O'Toole P.W."/>
        </authorList>
    </citation>
    <scope>NUCLEOTIDE SEQUENCE [LARGE SCALE GENOMIC DNA]</scope>
    <source>
        <strain evidence="2 3">LMG 23699</strain>
    </source>
</reference>
<organism evidence="2 3">
    <name type="scientific">Companilactobacillus crustorum</name>
    <dbReference type="NCBI Taxonomy" id="392416"/>
    <lineage>
        <taxon>Bacteria</taxon>
        <taxon>Bacillati</taxon>
        <taxon>Bacillota</taxon>
        <taxon>Bacilli</taxon>
        <taxon>Lactobacillales</taxon>
        <taxon>Lactobacillaceae</taxon>
        <taxon>Companilactobacillus</taxon>
    </lineage>
</organism>
<keyword evidence="1" id="KW-0812">Transmembrane</keyword>